<dbReference type="EMBL" id="CH940652">
    <property type="protein sequence ID" value="KRF79028.1"/>
    <property type="molecule type" value="Genomic_DNA"/>
</dbReference>
<reference evidence="1" key="3">
    <citation type="submission" date="2008-06" db="EMBL/GenBank/DDBJ databases">
        <authorList>
            <consortium name="FlyBase"/>
        </authorList>
    </citation>
    <scope>NUCLEOTIDE SEQUENCE</scope>
    <source>
        <strain evidence="1">TSC#15010-1051.87</strain>
    </source>
</reference>
<name>B4M4Y6_DROVI</name>
<sequence length="77" mass="9237">MKAHSTVVDLCQNDVDVLVQLRQLQANHLWLREQLTQLQRDAFARRLLQQRSLFEGRAALERQLRQLQLKHNRHWGL</sequence>
<dbReference type="HOGENOM" id="CLU_183236_0_0_1"/>
<dbReference type="AlphaFoldDB" id="B4M4Y6"/>
<dbReference type="InParanoid" id="B4M4Y6"/>
<organism evidence="1 3">
    <name type="scientific">Drosophila virilis</name>
    <name type="common">Fruit fly</name>
    <dbReference type="NCBI Taxonomy" id="7244"/>
    <lineage>
        <taxon>Eukaryota</taxon>
        <taxon>Metazoa</taxon>
        <taxon>Ecdysozoa</taxon>
        <taxon>Arthropoda</taxon>
        <taxon>Hexapoda</taxon>
        <taxon>Insecta</taxon>
        <taxon>Pterygota</taxon>
        <taxon>Neoptera</taxon>
        <taxon>Endopterygota</taxon>
        <taxon>Diptera</taxon>
        <taxon>Brachycera</taxon>
        <taxon>Muscomorpha</taxon>
        <taxon>Ephydroidea</taxon>
        <taxon>Drosophilidae</taxon>
        <taxon>Drosophila</taxon>
    </lineage>
</organism>
<dbReference type="OrthoDB" id="7865167at2759"/>
<evidence type="ECO:0000313" key="3">
    <source>
        <dbReference type="Proteomes" id="UP000008792"/>
    </source>
</evidence>
<dbReference type="KEGG" id="dvi:6633111"/>
<protein>
    <submittedName>
        <fullName evidence="1">Uncharacterized protein, isoform A</fullName>
    </submittedName>
    <submittedName>
        <fullName evidence="2">Uncharacterized protein, isoform B</fullName>
    </submittedName>
</protein>
<reference evidence="1" key="2">
    <citation type="journal article" date="2008" name="Bioinformatics">
        <title>Assembly reconciliation.</title>
        <authorList>
            <person name="Zimin A.V."/>
            <person name="Smith D.R."/>
            <person name="Sutton G."/>
            <person name="Yorke J.A."/>
        </authorList>
    </citation>
    <scope>NUCLEOTIDE SEQUENCE</scope>
    <source>
        <strain evidence="1">TSC#15010-1051.87</strain>
    </source>
</reference>
<reference evidence="1 3" key="1">
    <citation type="journal article" date="2007" name="Nature">
        <title>Evolution of genes and genomes on the Drosophila phylogeny.</title>
        <authorList>
            <consortium name="Drosophila 12 Genomes Consortium"/>
            <person name="Clark A.G."/>
            <person name="Eisen M.B."/>
            <person name="Smith D.R."/>
            <person name="Bergman C.M."/>
            <person name="Oliver B."/>
            <person name="Markow T.A."/>
            <person name="Kaufman T.C."/>
            <person name="Kellis M."/>
            <person name="Gelbart W."/>
            <person name="Iyer V.N."/>
            <person name="Pollard D.A."/>
            <person name="Sackton T.B."/>
            <person name="Larracuente A.M."/>
            <person name="Singh N.D."/>
            <person name="Abad J.P."/>
            <person name="Abt D.N."/>
            <person name="Adryan B."/>
            <person name="Aguade M."/>
            <person name="Akashi H."/>
            <person name="Anderson W.W."/>
            <person name="Aquadro C.F."/>
            <person name="Ardell D.H."/>
            <person name="Arguello R."/>
            <person name="Artieri C.G."/>
            <person name="Barbash D.A."/>
            <person name="Barker D."/>
            <person name="Barsanti P."/>
            <person name="Batterham P."/>
            <person name="Batzoglou S."/>
            <person name="Begun D."/>
            <person name="Bhutkar A."/>
            <person name="Blanco E."/>
            <person name="Bosak S.A."/>
            <person name="Bradley R.K."/>
            <person name="Brand A.D."/>
            <person name="Brent M.R."/>
            <person name="Brooks A.N."/>
            <person name="Brown R.H."/>
            <person name="Butlin R.K."/>
            <person name="Caggese C."/>
            <person name="Calvi B.R."/>
            <person name="Bernardo de Carvalho A."/>
            <person name="Caspi A."/>
            <person name="Castrezana S."/>
            <person name="Celniker S.E."/>
            <person name="Chang J.L."/>
            <person name="Chapple C."/>
            <person name="Chatterji S."/>
            <person name="Chinwalla A."/>
            <person name="Civetta A."/>
            <person name="Clifton S.W."/>
            <person name="Comeron J.M."/>
            <person name="Costello J.C."/>
            <person name="Coyne J.A."/>
            <person name="Daub J."/>
            <person name="David R.G."/>
            <person name="Delcher A.L."/>
            <person name="Delehaunty K."/>
            <person name="Do C.B."/>
            <person name="Ebling H."/>
            <person name="Edwards K."/>
            <person name="Eickbush T."/>
            <person name="Evans J.D."/>
            <person name="Filipski A."/>
            <person name="Findeiss S."/>
            <person name="Freyhult E."/>
            <person name="Fulton L."/>
            <person name="Fulton R."/>
            <person name="Garcia A.C."/>
            <person name="Gardiner A."/>
            <person name="Garfield D.A."/>
            <person name="Garvin B.E."/>
            <person name="Gibson G."/>
            <person name="Gilbert D."/>
            <person name="Gnerre S."/>
            <person name="Godfrey J."/>
            <person name="Good R."/>
            <person name="Gotea V."/>
            <person name="Gravely B."/>
            <person name="Greenberg A.J."/>
            <person name="Griffiths-Jones S."/>
            <person name="Gross S."/>
            <person name="Guigo R."/>
            <person name="Gustafson E.A."/>
            <person name="Haerty W."/>
            <person name="Hahn M.W."/>
            <person name="Halligan D.L."/>
            <person name="Halpern A.L."/>
            <person name="Halter G.M."/>
            <person name="Han M.V."/>
            <person name="Heger A."/>
            <person name="Hillier L."/>
            <person name="Hinrichs A.S."/>
            <person name="Holmes I."/>
            <person name="Hoskins R.A."/>
            <person name="Hubisz M.J."/>
            <person name="Hultmark D."/>
            <person name="Huntley M.A."/>
            <person name="Jaffe D.B."/>
            <person name="Jagadeeshan S."/>
            <person name="Jeck W.R."/>
            <person name="Johnson J."/>
            <person name="Jones C.D."/>
            <person name="Jordan W.C."/>
            <person name="Karpen G.H."/>
            <person name="Kataoka E."/>
            <person name="Keightley P.D."/>
            <person name="Kheradpour P."/>
            <person name="Kirkness E.F."/>
            <person name="Koerich L.B."/>
            <person name="Kristiansen K."/>
            <person name="Kudrna D."/>
            <person name="Kulathinal R.J."/>
            <person name="Kumar S."/>
            <person name="Kwok R."/>
            <person name="Lander E."/>
            <person name="Langley C.H."/>
            <person name="Lapoint R."/>
            <person name="Lazzaro B.P."/>
            <person name="Lee S.J."/>
            <person name="Levesque L."/>
            <person name="Li R."/>
            <person name="Lin C.F."/>
            <person name="Lin M.F."/>
            <person name="Lindblad-Toh K."/>
            <person name="Llopart A."/>
            <person name="Long M."/>
            <person name="Low L."/>
            <person name="Lozovsky E."/>
            <person name="Lu J."/>
            <person name="Luo M."/>
            <person name="Machado C.A."/>
            <person name="Makalowski W."/>
            <person name="Marzo M."/>
            <person name="Matsuda M."/>
            <person name="Matzkin L."/>
            <person name="McAllister B."/>
            <person name="McBride C.S."/>
            <person name="McKernan B."/>
            <person name="McKernan K."/>
            <person name="Mendez-Lago M."/>
            <person name="Minx P."/>
            <person name="Mollenhauer M.U."/>
            <person name="Montooth K."/>
            <person name="Mount S.M."/>
            <person name="Mu X."/>
            <person name="Myers E."/>
            <person name="Negre B."/>
            <person name="Newfeld S."/>
            <person name="Nielsen R."/>
            <person name="Noor M.A."/>
            <person name="O'Grady P."/>
            <person name="Pachter L."/>
            <person name="Papaceit M."/>
            <person name="Parisi M.J."/>
            <person name="Parisi M."/>
            <person name="Parts L."/>
            <person name="Pedersen J.S."/>
            <person name="Pesole G."/>
            <person name="Phillippy A.M."/>
            <person name="Ponting C.P."/>
            <person name="Pop M."/>
            <person name="Porcelli D."/>
            <person name="Powell J.R."/>
            <person name="Prohaska S."/>
            <person name="Pruitt K."/>
            <person name="Puig M."/>
            <person name="Quesneville H."/>
            <person name="Ram K.R."/>
            <person name="Rand D."/>
            <person name="Rasmussen M.D."/>
            <person name="Reed L.K."/>
            <person name="Reenan R."/>
            <person name="Reily A."/>
            <person name="Remington K.A."/>
            <person name="Rieger T.T."/>
            <person name="Ritchie M.G."/>
            <person name="Robin C."/>
            <person name="Rogers Y.H."/>
            <person name="Rohde C."/>
            <person name="Rozas J."/>
            <person name="Rubenfield M.J."/>
            <person name="Ruiz A."/>
            <person name="Russo S."/>
            <person name="Salzberg S.L."/>
            <person name="Sanchez-Gracia A."/>
            <person name="Saranga D.J."/>
            <person name="Sato H."/>
            <person name="Schaeffer S.W."/>
            <person name="Schatz M.C."/>
            <person name="Schlenke T."/>
            <person name="Schwartz R."/>
            <person name="Segarra C."/>
            <person name="Singh R.S."/>
            <person name="Sirot L."/>
            <person name="Sirota M."/>
            <person name="Sisneros N.B."/>
            <person name="Smith C.D."/>
            <person name="Smith T.F."/>
            <person name="Spieth J."/>
            <person name="Stage D.E."/>
            <person name="Stark A."/>
            <person name="Stephan W."/>
            <person name="Strausberg R.L."/>
            <person name="Strempel S."/>
            <person name="Sturgill D."/>
            <person name="Sutton G."/>
            <person name="Sutton G.G."/>
            <person name="Tao W."/>
            <person name="Teichmann S."/>
            <person name="Tobari Y.N."/>
            <person name="Tomimura Y."/>
            <person name="Tsolas J.M."/>
            <person name="Valente V.L."/>
            <person name="Venter E."/>
            <person name="Venter J.C."/>
            <person name="Vicario S."/>
            <person name="Vieira F.G."/>
            <person name="Vilella A.J."/>
            <person name="Villasante A."/>
            <person name="Walenz B."/>
            <person name="Wang J."/>
            <person name="Wasserman M."/>
            <person name="Watts T."/>
            <person name="Wilson D."/>
            <person name="Wilson R.K."/>
            <person name="Wing R.A."/>
            <person name="Wolfner M.F."/>
            <person name="Wong A."/>
            <person name="Wong G.K."/>
            <person name="Wu C.I."/>
            <person name="Wu G."/>
            <person name="Yamamoto D."/>
            <person name="Yang H.P."/>
            <person name="Yang S.P."/>
            <person name="Yorke J.A."/>
            <person name="Yoshida K."/>
            <person name="Zdobnov E."/>
            <person name="Zhang P."/>
            <person name="Zhang Y."/>
            <person name="Zimin A.V."/>
            <person name="Baldwin J."/>
            <person name="Abdouelleil A."/>
            <person name="Abdulkadir J."/>
            <person name="Abebe A."/>
            <person name="Abera B."/>
            <person name="Abreu J."/>
            <person name="Acer S.C."/>
            <person name="Aftuck L."/>
            <person name="Alexander A."/>
            <person name="An P."/>
            <person name="Anderson E."/>
            <person name="Anderson S."/>
            <person name="Arachi H."/>
            <person name="Azer M."/>
            <person name="Bachantsang P."/>
            <person name="Barry A."/>
            <person name="Bayul T."/>
            <person name="Berlin A."/>
            <person name="Bessette D."/>
            <person name="Bloom T."/>
            <person name="Blye J."/>
            <person name="Boguslavskiy L."/>
            <person name="Bonnet C."/>
            <person name="Boukhgalter B."/>
            <person name="Bourzgui I."/>
            <person name="Brown A."/>
            <person name="Cahill P."/>
            <person name="Channer S."/>
            <person name="Cheshatsang Y."/>
            <person name="Chuda L."/>
            <person name="Citroen M."/>
            <person name="Collymore A."/>
            <person name="Cooke P."/>
            <person name="Costello M."/>
            <person name="D'Aco K."/>
            <person name="Daza R."/>
            <person name="De Haan G."/>
            <person name="DeGray S."/>
            <person name="DeMaso C."/>
            <person name="Dhargay N."/>
            <person name="Dooley K."/>
            <person name="Dooley E."/>
            <person name="Doricent M."/>
            <person name="Dorje P."/>
            <person name="Dorjee K."/>
            <person name="Dupes A."/>
            <person name="Elong R."/>
            <person name="Falk J."/>
            <person name="Farina A."/>
            <person name="Faro S."/>
            <person name="Ferguson D."/>
            <person name="Fisher S."/>
            <person name="Foley C.D."/>
            <person name="Franke A."/>
            <person name="Friedrich D."/>
            <person name="Gadbois L."/>
            <person name="Gearin G."/>
            <person name="Gearin C.R."/>
            <person name="Giannoukos G."/>
            <person name="Goode T."/>
            <person name="Graham J."/>
            <person name="Grandbois E."/>
            <person name="Grewal S."/>
            <person name="Gyaltsen K."/>
            <person name="Hafez N."/>
            <person name="Hagos B."/>
            <person name="Hall J."/>
            <person name="Henson C."/>
            <person name="Hollinger A."/>
            <person name="Honan T."/>
            <person name="Huard M.D."/>
            <person name="Hughes L."/>
            <person name="Hurhula B."/>
            <person name="Husby M.E."/>
            <person name="Kamat A."/>
            <person name="Kanga B."/>
            <person name="Kashin S."/>
            <person name="Khazanovich D."/>
            <person name="Kisner P."/>
            <person name="Lance K."/>
            <person name="Lara M."/>
            <person name="Lee W."/>
            <person name="Lennon N."/>
            <person name="Letendre F."/>
            <person name="LeVine R."/>
            <person name="Lipovsky A."/>
            <person name="Liu X."/>
            <person name="Liu J."/>
            <person name="Liu S."/>
            <person name="Lokyitsang T."/>
            <person name="Lokyitsang Y."/>
            <person name="Lubonja R."/>
            <person name="Lui A."/>
            <person name="MacDonald P."/>
            <person name="Magnisalis V."/>
            <person name="Maru K."/>
            <person name="Matthews C."/>
            <person name="McCusker W."/>
            <person name="McDonough S."/>
            <person name="Mehta T."/>
            <person name="Meldrim J."/>
            <person name="Meneus L."/>
            <person name="Mihai O."/>
            <person name="Mihalev A."/>
            <person name="Mihova T."/>
            <person name="Mittelman R."/>
            <person name="Mlenga V."/>
            <person name="Montmayeur A."/>
            <person name="Mulrain L."/>
            <person name="Navidi A."/>
            <person name="Naylor J."/>
            <person name="Negash T."/>
            <person name="Nguyen T."/>
            <person name="Nguyen N."/>
            <person name="Nicol R."/>
            <person name="Norbu C."/>
            <person name="Norbu N."/>
            <person name="Novod N."/>
            <person name="O'Neill B."/>
            <person name="Osman S."/>
            <person name="Markiewicz E."/>
            <person name="Oyono O.L."/>
            <person name="Patti C."/>
            <person name="Phunkhang P."/>
            <person name="Pierre F."/>
            <person name="Priest M."/>
            <person name="Raghuraman S."/>
            <person name="Rege F."/>
            <person name="Reyes R."/>
            <person name="Rise C."/>
            <person name="Rogov P."/>
            <person name="Ross K."/>
            <person name="Ryan E."/>
            <person name="Settipalli S."/>
            <person name="Shea T."/>
            <person name="Sherpa N."/>
            <person name="Shi L."/>
            <person name="Shih D."/>
            <person name="Sparrow T."/>
            <person name="Spaulding J."/>
            <person name="Stalker J."/>
            <person name="Stange-Thomann N."/>
            <person name="Stavropoulos S."/>
            <person name="Stone C."/>
            <person name="Strader C."/>
            <person name="Tesfaye S."/>
            <person name="Thomson T."/>
            <person name="Thoulutsang Y."/>
            <person name="Thoulutsang D."/>
            <person name="Topham K."/>
            <person name="Topping I."/>
            <person name="Tsamla T."/>
            <person name="Vassiliev H."/>
            <person name="Vo A."/>
            <person name="Wangchuk T."/>
            <person name="Wangdi T."/>
            <person name="Weiand M."/>
            <person name="Wilkinson J."/>
            <person name="Wilson A."/>
            <person name="Yadav S."/>
            <person name="Young G."/>
            <person name="Yu Q."/>
            <person name="Zembek L."/>
            <person name="Zhong D."/>
            <person name="Zimmer A."/>
            <person name="Zwirko Z."/>
            <person name="Jaffe D.B."/>
            <person name="Alvarez P."/>
            <person name="Brockman W."/>
            <person name="Butler J."/>
            <person name="Chin C."/>
            <person name="Gnerre S."/>
            <person name="Grabherr M."/>
            <person name="Kleber M."/>
            <person name="Mauceli E."/>
            <person name="MacCallum I."/>
        </authorList>
    </citation>
    <scope>NUCLEOTIDE SEQUENCE [LARGE SCALE GENOMIC DNA]</scope>
    <source>
        <strain evidence="1">TSC#15010-1051.87</strain>
        <strain evidence="3">Tucson 15010-1051.87</strain>
    </source>
</reference>
<accession>B4M4Y6</accession>
<evidence type="ECO:0000313" key="2">
    <source>
        <dbReference type="EMBL" id="KRF79028.1"/>
    </source>
</evidence>
<evidence type="ECO:0000313" key="1">
    <source>
        <dbReference type="EMBL" id="EDW59697.1"/>
    </source>
</evidence>
<gene>
    <name evidence="1" type="primary">Dvir\GJ11022</name>
    <name evidence="1" type="ORF">Dvir_GJ11022</name>
</gene>
<dbReference type="OMA" id="HVWIRQQ"/>
<dbReference type="EMBL" id="CH940652">
    <property type="protein sequence ID" value="EDW59697.1"/>
    <property type="molecule type" value="Genomic_DNA"/>
</dbReference>
<proteinExistence type="predicted"/>
<dbReference type="STRING" id="7244.B4M4Y6"/>
<dbReference type="eggNOG" id="ENOG502TBIM">
    <property type="taxonomic scope" value="Eukaryota"/>
</dbReference>
<dbReference type="Proteomes" id="UP000008792">
    <property type="component" value="Unassembled WGS sequence"/>
</dbReference>
<keyword evidence="3" id="KW-1185">Reference proteome</keyword>